<feature type="compositionally biased region" description="Polar residues" evidence="1">
    <location>
        <begin position="392"/>
        <end position="406"/>
    </location>
</feature>
<feature type="compositionally biased region" description="Polar residues" evidence="1">
    <location>
        <begin position="118"/>
        <end position="130"/>
    </location>
</feature>
<accession>A0A9Q0MFM9</accession>
<evidence type="ECO:0000256" key="2">
    <source>
        <dbReference type="SAM" id="SignalP"/>
    </source>
</evidence>
<feature type="compositionally biased region" description="Pro residues" evidence="1">
    <location>
        <begin position="279"/>
        <end position="297"/>
    </location>
</feature>
<keyword evidence="2" id="KW-0732">Signal</keyword>
<feature type="region of interest" description="Disordered" evidence="1">
    <location>
        <begin position="235"/>
        <end position="257"/>
    </location>
</feature>
<feature type="compositionally biased region" description="Low complexity" evidence="1">
    <location>
        <begin position="239"/>
        <end position="254"/>
    </location>
</feature>
<feature type="region of interest" description="Disordered" evidence="1">
    <location>
        <begin position="50"/>
        <end position="151"/>
    </location>
</feature>
<feature type="signal peptide" evidence="2">
    <location>
        <begin position="1"/>
        <end position="20"/>
    </location>
</feature>
<feature type="region of interest" description="Disordered" evidence="1">
    <location>
        <begin position="274"/>
        <end position="304"/>
    </location>
</feature>
<dbReference type="Proteomes" id="UP001142055">
    <property type="component" value="Chromosome 1"/>
</dbReference>
<feature type="chain" id="PRO_5040230913" evidence="2">
    <location>
        <begin position="21"/>
        <end position="933"/>
    </location>
</feature>
<feature type="compositionally biased region" description="Polar residues" evidence="1">
    <location>
        <begin position="196"/>
        <end position="209"/>
    </location>
</feature>
<sequence length="933" mass="103328">MDDFMLSILLYAVVIVYTSATNIVPQADGVDGSGNQMVRDSNQYATFTSNDHMSEFGMRNQPIKSDSSGSISSDGGQSFEEYAEKQSNALQQQQQQQAKNEFRPYRISEIRKPIYESFNENNGQTSTISAMDNDHRTESPSNGQYSSPYYEQSTNRDITDNIQMDDGPFSPSPIMSVDEAFRKYFPERKVPEQGEQENIQSGTQPSHLDSYINQASNEQMGQSSPTTQYVNSFAESNVQQQQQQQQHQQQTQPQPSKELFSIDSLREIVEKQPLARPNPFDPPSPPLSTFLPSPPEAPNQVAPQQTGIIPPQYVSNYQTQQSESQSVPQQQYQTQQSNNYVYTNSPSEPMVSNVVPTNNNEIIRGEKSALTIQSQSPVTEYLPTGAAIPQITLPSPSQSNSASATGSDLVDDSEDEGLPYNTENLDDDKNKWSFNRPMRITDNIDNGKVAYRQEMDQIYRKPVSYENDEDNIDQSGGSPSYYHDESKGYDKPSMSPPYQTSYTSIVSPQHSIRPEYESLNDHNRPSSIEYGGFVPIKKPGQSYPISDYTQSMHSHPSKSFYSESPTTHQSQYNFETSNSVQENNGNFGNYNPIVTNNNNNIQGNYGQNYNNNNNKLSNLRFKPLYGRDALNKLRELGINEDEFYGTVNKILQKSNVGGQRRPIGIGGPMYKGGPLGSYMPKANLYRSPPKNGPRPMLNHGVGSKTNPLNNNIADEFDFNYLKDGLPPGASYNPRDVGLDESVLAQIHLQDSGIGGYRFPTLIPGTTMSNGNALSHSPKSYRPNRPNILPYRGKSVPIVKNVPNIMPQASLNVPYTMNSVPLPFVLTGPKPFTARRIPYSATGKGFGTQYGYRAAAASELKPQFASITQPIKQFKFLGQPVTLSSNNGSPLLAPGVVSSNNNDDSSNALGNILGIRSIKGIKSLVSYLTGGVHG</sequence>
<evidence type="ECO:0000313" key="4">
    <source>
        <dbReference type="Proteomes" id="UP001142055"/>
    </source>
</evidence>
<feature type="region of interest" description="Disordered" evidence="1">
    <location>
        <begin position="462"/>
        <end position="502"/>
    </location>
</feature>
<reference evidence="3" key="1">
    <citation type="submission" date="2022-12" db="EMBL/GenBank/DDBJ databases">
        <title>Genome assemblies of Blomia tropicalis.</title>
        <authorList>
            <person name="Cui Y."/>
        </authorList>
    </citation>
    <scope>NUCLEOTIDE SEQUENCE</scope>
    <source>
        <tissue evidence="3">Adult mites</tissue>
    </source>
</reference>
<evidence type="ECO:0000256" key="1">
    <source>
        <dbReference type="SAM" id="MobiDB-lite"/>
    </source>
</evidence>
<feature type="compositionally biased region" description="Polar residues" evidence="1">
    <location>
        <begin position="139"/>
        <end position="151"/>
    </location>
</feature>
<evidence type="ECO:0000313" key="3">
    <source>
        <dbReference type="EMBL" id="KAJ6225090.1"/>
    </source>
</evidence>
<comment type="caution">
    <text evidence="3">The sequence shown here is derived from an EMBL/GenBank/DDBJ whole genome shotgun (WGS) entry which is preliminary data.</text>
</comment>
<dbReference type="EMBL" id="JAPWDV010000001">
    <property type="protein sequence ID" value="KAJ6225090.1"/>
    <property type="molecule type" value="Genomic_DNA"/>
</dbReference>
<feature type="region of interest" description="Disordered" evidence="1">
    <location>
        <begin position="188"/>
        <end position="209"/>
    </location>
</feature>
<gene>
    <name evidence="3" type="ORF">RDWZM_003635</name>
</gene>
<name>A0A9Q0MFM9_BLOTA</name>
<feature type="region of interest" description="Disordered" evidence="1">
    <location>
        <begin position="549"/>
        <end position="570"/>
    </location>
</feature>
<organism evidence="3 4">
    <name type="scientific">Blomia tropicalis</name>
    <name type="common">Mite</name>
    <dbReference type="NCBI Taxonomy" id="40697"/>
    <lineage>
        <taxon>Eukaryota</taxon>
        <taxon>Metazoa</taxon>
        <taxon>Ecdysozoa</taxon>
        <taxon>Arthropoda</taxon>
        <taxon>Chelicerata</taxon>
        <taxon>Arachnida</taxon>
        <taxon>Acari</taxon>
        <taxon>Acariformes</taxon>
        <taxon>Sarcoptiformes</taxon>
        <taxon>Astigmata</taxon>
        <taxon>Glycyphagoidea</taxon>
        <taxon>Echimyopodidae</taxon>
        <taxon>Blomia</taxon>
    </lineage>
</organism>
<feature type="region of interest" description="Disordered" evidence="1">
    <location>
        <begin position="389"/>
        <end position="431"/>
    </location>
</feature>
<protein>
    <submittedName>
        <fullName evidence="3">Uncharacterized protein</fullName>
    </submittedName>
</protein>
<keyword evidence="4" id="KW-1185">Reference proteome</keyword>
<feature type="compositionally biased region" description="Basic and acidic residues" evidence="1">
    <location>
        <begin position="100"/>
        <end position="114"/>
    </location>
</feature>
<dbReference type="AlphaFoldDB" id="A0A9Q0MFM9"/>
<proteinExistence type="predicted"/>
<feature type="compositionally biased region" description="Low complexity" evidence="1">
    <location>
        <begin position="65"/>
        <end position="78"/>
    </location>
</feature>